<keyword evidence="7" id="KW-0547">Nucleotide-binding</keyword>
<dbReference type="STRING" id="392484.LP43_2451"/>
<evidence type="ECO:0000256" key="3">
    <source>
        <dbReference type="ARBA" id="ARBA00019010"/>
    </source>
</evidence>
<comment type="caution">
    <text evidence="11">The sequence shown here is derived from an EMBL/GenBank/DDBJ whole genome shotgun (WGS) entry which is preliminary data.</text>
</comment>
<dbReference type="InterPro" id="IPR003442">
    <property type="entry name" value="T6A_TsaE"/>
</dbReference>
<protein>
    <recommendedName>
        <fullName evidence="3">tRNA threonylcarbamoyladenosine biosynthesis protein TsaE</fullName>
    </recommendedName>
    <alternativeName>
        <fullName evidence="10">t(6)A37 threonylcarbamoyladenosine biosynthesis protein TsaE</fullName>
    </alternativeName>
</protein>
<evidence type="ECO:0000256" key="8">
    <source>
        <dbReference type="ARBA" id="ARBA00022840"/>
    </source>
</evidence>
<evidence type="ECO:0000256" key="7">
    <source>
        <dbReference type="ARBA" id="ARBA00022741"/>
    </source>
</evidence>
<dbReference type="NCBIfam" id="TIGR00150">
    <property type="entry name" value="T6A_YjeE"/>
    <property type="match status" value="1"/>
</dbReference>
<dbReference type="Proteomes" id="UP000029999">
    <property type="component" value="Unassembled WGS sequence"/>
</dbReference>
<keyword evidence="5" id="KW-0819">tRNA processing</keyword>
<dbReference type="AlphaFoldDB" id="A0A0A0BBA9"/>
<gene>
    <name evidence="11" type="ORF">LP43_2451</name>
</gene>
<evidence type="ECO:0000256" key="2">
    <source>
        <dbReference type="ARBA" id="ARBA00007599"/>
    </source>
</evidence>
<dbReference type="Pfam" id="PF02367">
    <property type="entry name" value="TsaE"/>
    <property type="match status" value="1"/>
</dbReference>
<name>A0A0A0BBA9_9GAMM</name>
<evidence type="ECO:0000256" key="10">
    <source>
        <dbReference type="ARBA" id="ARBA00032441"/>
    </source>
</evidence>
<comment type="similarity">
    <text evidence="2">Belongs to the TsaE family.</text>
</comment>
<dbReference type="PANTHER" id="PTHR33540">
    <property type="entry name" value="TRNA THREONYLCARBAMOYLADENOSINE BIOSYNTHESIS PROTEIN TSAE"/>
    <property type="match status" value="1"/>
</dbReference>
<evidence type="ECO:0000256" key="5">
    <source>
        <dbReference type="ARBA" id="ARBA00022694"/>
    </source>
</evidence>
<comment type="subcellular location">
    <subcellularLocation>
        <location evidence="1">Cytoplasm</location>
    </subcellularLocation>
</comment>
<dbReference type="SUPFAM" id="SSF52540">
    <property type="entry name" value="P-loop containing nucleoside triphosphate hydrolases"/>
    <property type="match status" value="1"/>
</dbReference>
<evidence type="ECO:0000256" key="6">
    <source>
        <dbReference type="ARBA" id="ARBA00022723"/>
    </source>
</evidence>
<keyword evidence="4" id="KW-0963">Cytoplasm</keyword>
<dbReference type="InterPro" id="IPR027417">
    <property type="entry name" value="P-loop_NTPase"/>
</dbReference>
<evidence type="ECO:0000313" key="11">
    <source>
        <dbReference type="EMBL" id="KGM05888.1"/>
    </source>
</evidence>
<dbReference type="FunFam" id="3.40.50.300:FF:000406">
    <property type="entry name" value="tRNA (N6-adenosine(37)-N6)-threonylcarbamoyltransferase complex ATPase TsaE"/>
    <property type="match status" value="1"/>
</dbReference>
<sequence length="151" mass="16989">MHYFLANEEATLALGKQLAEACPDSLCIIHLEGELGAGKTTLTRGFLRAMGHQGNVKSPTYTLVEHYQLGKRAVFHFDLYRLSDAGELEFLGLDDYFRDNAICLLEWAQRGSEYLPEPDLLVQLDYHEHARNAVIEAKSVLGEQICGKLHK</sequence>
<evidence type="ECO:0000313" key="12">
    <source>
        <dbReference type="Proteomes" id="UP000029999"/>
    </source>
</evidence>
<keyword evidence="9" id="KW-0460">Magnesium</keyword>
<accession>A0A0A0BBA9</accession>
<evidence type="ECO:0000256" key="4">
    <source>
        <dbReference type="ARBA" id="ARBA00022490"/>
    </source>
</evidence>
<keyword evidence="6" id="KW-0479">Metal-binding</keyword>
<evidence type="ECO:0000256" key="1">
    <source>
        <dbReference type="ARBA" id="ARBA00004496"/>
    </source>
</evidence>
<dbReference type="GO" id="GO:0005524">
    <property type="term" value="F:ATP binding"/>
    <property type="evidence" value="ECO:0007669"/>
    <property type="project" value="UniProtKB-KW"/>
</dbReference>
<dbReference type="Gene3D" id="3.40.50.300">
    <property type="entry name" value="P-loop containing nucleotide triphosphate hydrolases"/>
    <property type="match status" value="1"/>
</dbReference>
<organism evidence="11 12">
    <name type="scientific">Methylophaga thiooxydans</name>
    <dbReference type="NCBI Taxonomy" id="392484"/>
    <lineage>
        <taxon>Bacteria</taxon>
        <taxon>Pseudomonadati</taxon>
        <taxon>Pseudomonadota</taxon>
        <taxon>Gammaproteobacteria</taxon>
        <taxon>Thiotrichales</taxon>
        <taxon>Piscirickettsiaceae</taxon>
        <taxon>Methylophaga</taxon>
    </lineage>
</organism>
<dbReference type="GO" id="GO:0005737">
    <property type="term" value="C:cytoplasm"/>
    <property type="evidence" value="ECO:0007669"/>
    <property type="project" value="UniProtKB-SubCell"/>
</dbReference>
<dbReference type="GO" id="GO:0046872">
    <property type="term" value="F:metal ion binding"/>
    <property type="evidence" value="ECO:0007669"/>
    <property type="project" value="UniProtKB-KW"/>
</dbReference>
<reference evidence="11 12" key="1">
    <citation type="submission" date="2014-09" db="EMBL/GenBank/DDBJ databases">
        <authorList>
            <person name="Grob C."/>
            <person name="Taubert M."/>
            <person name="Howat A.M."/>
            <person name="Burns O.J."/>
            <person name="Dixon J.L."/>
            <person name="Chen Y."/>
            <person name="Murrell J.C."/>
        </authorList>
    </citation>
    <scope>NUCLEOTIDE SEQUENCE [LARGE SCALE GENOMIC DNA]</scope>
    <source>
        <strain evidence="11">L4</strain>
    </source>
</reference>
<dbReference type="EMBL" id="JRQD01000007">
    <property type="protein sequence ID" value="KGM05888.1"/>
    <property type="molecule type" value="Genomic_DNA"/>
</dbReference>
<dbReference type="RefSeq" id="WP_036315764.1">
    <property type="nucleotide sequence ID" value="NZ_JRQD01000007.1"/>
</dbReference>
<evidence type="ECO:0000256" key="9">
    <source>
        <dbReference type="ARBA" id="ARBA00022842"/>
    </source>
</evidence>
<dbReference type="PANTHER" id="PTHR33540:SF2">
    <property type="entry name" value="TRNA THREONYLCARBAMOYLADENOSINE BIOSYNTHESIS PROTEIN TSAE"/>
    <property type="match status" value="1"/>
</dbReference>
<proteinExistence type="inferred from homology"/>
<keyword evidence="8" id="KW-0067">ATP-binding</keyword>
<dbReference type="GO" id="GO:0002949">
    <property type="term" value="P:tRNA threonylcarbamoyladenosine modification"/>
    <property type="evidence" value="ECO:0007669"/>
    <property type="project" value="InterPro"/>
</dbReference>